<dbReference type="CDD" id="cd02440">
    <property type="entry name" value="AdoMet_MTases"/>
    <property type="match status" value="1"/>
</dbReference>
<dbReference type="GO" id="GO:0008168">
    <property type="term" value="F:methyltransferase activity"/>
    <property type="evidence" value="ECO:0007669"/>
    <property type="project" value="UniProtKB-KW"/>
</dbReference>
<dbReference type="Proteomes" id="UP000755551">
    <property type="component" value="Unassembled WGS sequence"/>
</dbReference>
<name>A0ABS6MEJ9_9GAMM</name>
<dbReference type="GO" id="GO:0032259">
    <property type="term" value="P:methylation"/>
    <property type="evidence" value="ECO:0007669"/>
    <property type="project" value="UniProtKB-KW"/>
</dbReference>
<gene>
    <name evidence="3" type="ORF">KTN04_15470</name>
</gene>
<feature type="domain" description="Methyltransferase" evidence="2">
    <location>
        <begin position="48"/>
        <end position="141"/>
    </location>
</feature>
<keyword evidence="1" id="KW-0808">Transferase</keyword>
<protein>
    <submittedName>
        <fullName evidence="3">Class I SAM-dependent methyltransferase</fullName>
    </submittedName>
</protein>
<accession>A0ABS6MEJ9</accession>
<sequence length="252" mass="27998">MNRAGWDRRAAAHFDSNFYDLPGFLAGETSLREIELAELGDVSGKSLLHLQCHFGMDTLSWARKGAICTGVDLSPVAIQKARELAQELKLNSEFVCTDVYSFQRSGPDPYDIVFTSYGAICWLPDLNRWAEVVASNLAVGGRFYIAEFHPICDLLAGYSYFTQMQPDVDEEGTYTENGEGAIAKLATWAHPMSSVINALLNVGIQIERASEFPFSPYNCFEGMVEREPGRFYLSHKGNDVPIVYSITGRKVA</sequence>
<reference evidence="3 4" key="1">
    <citation type="submission" date="2021-06" db="EMBL/GenBank/DDBJ databases">
        <title>Bacterium isolated from marine sediment.</title>
        <authorList>
            <person name="Zhu K.-L."/>
            <person name="Du Z.-J."/>
            <person name="Liang Q.-Y."/>
        </authorList>
    </citation>
    <scope>NUCLEOTIDE SEQUENCE [LARGE SCALE GENOMIC DNA]</scope>
    <source>
        <strain evidence="3 4">A346</strain>
    </source>
</reference>
<evidence type="ECO:0000259" key="2">
    <source>
        <dbReference type="Pfam" id="PF13649"/>
    </source>
</evidence>
<dbReference type="Pfam" id="PF13649">
    <property type="entry name" value="Methyltransf_25"/>
    <property type="match status" value="1"/>
</dbReference>
<keyword evidence="4" id="KW-1185">Reference proteome</keyword>
<comment type="caution">
    <text evidence="3">The sequence shown here is derived from an EMBL/GenBank/DDBJ whole genome shotgun (WGS) entry which is preliminary data.</text>
</comment>
<evidence type="ECO:0000256" key="1">
    <source>
        <dbReference type="ARBA" id="ARBA00022679"/>
    </source>
</evidence>
<organism evidence="3 4">
    <name type="scientific">Marinobacterium weihaiense</name>
    <dbReference type="NCBI Taxonomy" id="2851016"/>
    <lineage>
        <taxon>Bacteria</taxon>
        <taxon>Pseudomonadati</taxon>
        <taxon>Pseudomonadota</taxon>
        <taxon>Gammaproteobacteria</taxon>
        <taxon>Oceanospirillales</taxon>
        <taxon>Oceanospirillaceae</taxon>
        <taxon>Marinobacterium</taxon>
    </lineage>
</organism>
<dbReference type="EMBL" id="JAHQZT010000034">
    <property type="protein sequence ID" value="MBV0934737.1"/>
    <property type="molecule type" value="Genomic_DNA"/>
</dbReference>
<proteinExistence type="predicted"/>
<keyword evidence="3" id="KW-0489">Methyltransferase</keyword>
<dbReference type="PANTHER" id="PTHR43861">
    <property type="entry name" value="TRANS-ACONITATE 2-METHYLTRANSFERASE-RELATED"/>
    <property type="match status" value="1"/>
</dbReference>
<evidence type="ECO:0000313" key="4">
    <source>
        <dbReference type="Proteomes" id="UP000755551"/>
    </source>
</evidence>
<dbReference type="InterPro" id="IPR041698">
    <property type="entry name" value="Methyltransf_25"/>
</dbReference>
<evidence type="ECO:0000313" key="3">
    <source>
        <dbReference type="EMBL" id="MBV0934737.1"/>
    </source>
</evidence>